<evidence type="ECO:0000313" key="2">
    <source>
        <dbReference type="Proteomes" id="UP000198960"/>
    </source>
</evidence>
<dbReference type="AlphaFoldDB" id="A0A1H8PBL6"/>
<sequence>MAEHVLGVCPSAGASWYDDAGHMPFLEDAERFDRELADLVARAGR</sequence>
<protein>
    <recommendedName>
        <fullName evidence="3">Alpha/beta hydrolase family protein</fullName>
    </recommendedName>
</protein>
<evidence type="ECO:0008006" key="3">
    <source>
        <dbReference type="Google" id="ProtNLM"/>
    </source>
</evidence>
<proteinExistence type="predicted"/>
<dbReference type="SUPFAM" id="SSF53474">
    <property type="entry name" value="alpha/beta-Hydrolases"/>
    <property type="match status" value="1"/>
</dbReference>
<keyword evidence="2" id="KW-1185">Reference proteome</keyword>
<organism evidence="1 2">
    <name type="scientific">Trujillonella endophytica</name>
    <dbReference type="NCBI Taxonomy" id="673521"/>
    <lineage>
        <taxon>Bacteria</taxon>
        <taxon>Bacillati</taxon>
        <taxon>Actinomycetota</taxon>
        <taxon>Actinomycetes</taxon>
        <taxon>Geodermatophilales</taxon>
        <taxon>Geodermatophilaceae</taxon>
        <taxon>Trujillonella</taxon>
    </lineage>
</organism>
<dbReference type="RefSeq" id="WP_170860894.1">
    <property type="nucleotide sequence ID" value="NZ_FOEE01000001.1"/>
</dbReference>
<accession>A0A1H8PBL6</accession>
<name>A0A1H8PBL6_9ACTN</name>
<dbReference type="InterPro" id="IPR029058">
    <property type="entry name" value="AB_hydrolase_fold"/>
</dbReference>
<dbReference type="EMBL" id="FOEE01000001">
    <property type="protein sequence ID" value="SEO39094.1"/>
    <property type="molecule type" value="Genomic_DNA"/>
</dbReference>
<reference evidence="2" key="1">
    <citation type="submission" date="2016-10" db="EMBL/GenBank/DDBJ databases">
        <authorList>
            <person name="Varghese N."/>
            <person name="Submissions S."/>
        </authorList>
    </citation>
    <scope>NUCLEOTIDE SEQUENCE [LARGE SCALE GENOMIC DNA]</scope>
    <source>
        <strain evidence="2">DSM 45413</strain>
    </source>
</reference>
<evidence type="ECO:0000313" key="1">
    <source>
        <dbReference type="EMBL" id="SEO39094.1"/>
    </source>
</evidence>
<dbReference type="Proteomes" id="UP000198960">
    <property type="component" value="Unassembled WGS sequence"/>
</dbReference>
<gene>
    <name evidence="1" type="ORF">SAMN05660991_00072</name>
</gene>